<name>A0ABS4SE32_9BACI</name>
<dbReference type="Gene3D" id="3.40.50.2000">
    <property type="entry name" value="Glycogen Phosphorylase B"/>
    <property type="match status" value="2"/>
</dbReference>
<keyword evidence="6" id="KW-1185">Reference proteome</keyword>
<dbReference type="SUPFAM" id="SSF53756">
    <property type="entry name" value="UDP-Glycosyltransferase/glycogen phosphorylase"/>
    <property type="match status" value="1"/>
</dbReference>
<evidence type="ECO:0000259" key="4">
    <source>
        <dbReference type="Pfam" id="PF13439"/>
    </source>
</evidence>
<evidence type="ECO:0000259" key="3">
    <source>
        <dbReference type="Pfam" id="PF00534"/>
    </source>
</evidence>
<dbReference type="RefSeq" id="WP_226371512.1">
    <property type="nucleotide sequence ID" value="NZ_JAGIKX010000031.1"/>
</dbReference>
<protein>
    <submittedName>
        <fullName evidence="5">Glycosyltransferase involved in cell wall biosynthesis</fullName>
    </submittedName>
</protein>
<comment type="caution">
    <text evidence="5">The sequence shown here is derived from an EMBL/GenBank/DDBJ whole genome shotgun (WGS) entry which is preliminary data.</text>
</comment>
<keyword evidence="1" id="KW-0328">Glycosyltransferase</keyword>
<evidence type="ECO:0000313" key="6">
    <source>
        <dbReference type="Proteomes" id="UP001519294"/>
    </source>
</evidence>
<dbReference type="EMBL" id="JAGIKX010000031">
    <property type="protein sequence ID" value="MBP2258637.1"/>
    <property type="molecule type" value="Genomic_DNA"/>
</dbReference>
<dbReference type="PANTHER" id="PTHR12526">
    <property type="entry name" value="GLYCOSYLTRANSFERASE"/>
    <property type="match status" value="1"/>
</dbReference>
<dbReference type="InterPro" id="IPR001296">
    <property type="entry name" value="Glyco_trans_1"/>
</dbReference>
<dbReference type="Pfam" id="PF13439">
    <property type="entry name" value="Glyco_transf_4"/>
    <property type="match status" value="1"/>
</dbReference>
<evidence type="ECO:0000256" key="1">
    <source>
        <dbReference type="ARBA" id="ARBA00022676"/>
    </source>
</evidence>
<proteinExistence type="predicted"/>
<accession>A0ABS4SE32</accession>
<dbReference type="Pfam" id="PF00534">
    <property type="entry name" value="Glycos_transf_1"/>
    <property type="match status" value="1"/>
</dbReference>
<feature type="domain" description="Glycosyltransferase subfamily 4-like N-terminal" evidence="4">
    <location>
        <begin position="24"/>
        <end position="201"/>
    </location>
</feature>
<evidence type="ECO:0000313" key="5">
    <source>
        <dbReference type="EMBL" id="MBP2258637.1"/>
    </source>
</evidence>
<keyword evidence="2" id="KW-0808">Transferase</keyword>
<organism evidence="5 6">
    <name type="scientific">Virgibacillus alimentarius</name>
    <dbReference type="NCBI Taxonomy" id="698769"/>
    <lineage>
        <taxon>Bacteria</taxon>
        <taxon>Bacillati</taxon>
        <taxon>Bacillota</taxon>
        <taxon>Bacilli</taxon>
        <taxon>Bacillales</taxon>
        <taxon>Bacillaceae</taxon>
        <taxon>Virgibacillus</taxon>
    </lineage>
</organism>
<reference evidence="5 6" key="1">
    <citation type="submission" date="2021-03" db="EMBL/GenBank/DDBJ databases">
        <title>Genomic Encyclopedia of Type Strains, Phase IV (KMG-IV): sequencing the most valuable type-strain genomes for metagenomic binning, comparative biology and taxonomic classification.</title>
        <authorList>
            <person name="Goeker M."/>
        </authorList>
    </citation>
    <scope>NUCLEOTIDE SEQUENCE [LARGE SCALE GENOMIC DNA]</scope>
    <source>
        <strain evidence="5 6">DSM 25790</strain>
    </source>
</reference>
<dbReference type="Proteomes" id="UP001519294">
    <property type="component" value="Unassembled WGS sequence"/>
</dbReference>
<dbReference type="InterPro" id="IPR028098">
    <property type="entry name" value="Glyco_trans_4-like_N"/>
</dbReference>
<evidence type="ECO:0000256" key="2">
    <source>
        <dbReference type="ARBA" id="ARBA00022679"/>
    </source>
</evidence>
<dbReference type="PANTHER" id="PTHR12526:SF629">
    <property type="entry name" value="TEICHURONIC ACID BIOSYNTHESIS GLYCOSYLTRANSFERASE TUAH-RELATED"/>
    <property type="match status" value="1"/>
</dbReference>
<feature type="domain" description="Glycosyl transferase family 1" evidence="3">
    <location>
        <begin position="219"/>
        <end position="384"/>
    </location>
</feature>
<sequence>MGEHVCFLVSEHPFLDARIFKKEAKSLLKQGYKMTMIVPRKNGNLFDVDGSVFTDCFQKQTFIHEGIKVVTYEQICPQKNIKTLLYNMQSGTAERFTDPLTALGIAEEADIYHAHEFFSLYSGVGVKRALTEKGKQVKLIYDSHELEPDPLSYEAQKTKNIKTQILEQMLNEVDYVITVSNSIKAWYLSINPKLQVEVIYNSPPLAYPRELKQGTDADFLLAYEGNISPKRGSFHKLMDVLDLCQQEFNLNLKVKMIGGEKVSSKASALSIPAHLKDKVIFTGWVNYESIPGVMRDADMGWVDLDAFHSLNNRFAMPNKFFSYLNNGVPVLVNQCKDMESFIQRYGCGHVVSKLQATARDYAEAISFLHANRERVMEMGRSARKAMETTYSWGHMEKKLFAVYKQL</sequence>
<gene>
    <name evidence="5" type="ORF">J2Z81_002621</name>
</gene>